<proteinExistence type="predicted"/>
<comment type="caution">
    <text evidence="1">The sequence shown here is derived from an EMBL/GenBank/DDBJ whole genome shotgun (WGS) entry which is preliminary data.</text>
</comment>
<evidence type="ECO:0000313" key="1">
    <source>
        <dbReference type="EMBL" id="KAI9923194.1"/>
    </source>
</evidence>
<dbReference type="Proteomes" id="UP001163321">
    <property type="component" value="Chromosome 1"/>
</dbReference>
<gene>
    <name evidence="1" type="ORF">PsorP6_001094</name>
</gene>
<accession>A0ACC0WYP6</accession>
<organism evidence="1 2">
    <name type="scientific">Peronosclerospora sorghi</name>
    <dbReference type="NCBI Taxonomy" id="230839"/>
    <lineage>
        <taxon>Eukaryota</taxon>
        <taxon>Sar</taxon>
        <taxon>Stramenopiles</taxon>
        <taxon>Oomycota</taxon>
        <taxon>Peronosporomycetes</taxon>
        <taxon>Peronosporales</taxon>
        <taxon>Peronosporaceae</taxon>
        <taxon>Peronosclerospora</taxon>
    </lineage>
</organism>
<evidence type="ECO:0000313" key="2">
    <source>
        <dbReference type="Proteomes" id="UP001163321"/>
    </source>
</evidence>
<name>A0ACC0WYP6_9STRA</name>
<sequence>MLDDDDAYVIIETTRYFQQLEGFVTDATTTLETLQAVLTFHTLSTYTRALSDAFVEANFVFFGRTDKLPTLVGKYYALVRFDCASHDVARDLMAMMHRAWATTLARVAWLDAATQQAATTKLRAMSTRLGHATQSEHVPYEIYVDAPLATNLLKIRAHQYTVAVKN</sequence>
<reference evidence="1 2" key="1">
    <citation type="journal article" date="2022" name="bioRxiv">
        <title>The genome of the oomycete Peronosclerospora sorghi, a cosmopolitan pathogen of maize and sorghum, is inflated with dispersed pseudogenes.</title>
        <authorList>
            <person name="Fletcher K."/>
            <person name="Martin F."/>
            <person name="Isakeit T."/>
            <person name="Cavanaugh K."/>
            <person name="Magill C."/>
            <person name="Michelmore R."/>
        </authorList>
    </citation>
    <scope>NUCLEOTIDE SEQUENCE [LARGE SCALE GENOMIC DNA]</scope>
    <source>
        <strain evidence="1">P6</strain>
    </source>
</reference>
<keyword evidence="2" id="KW-1185">Reference proteome</keyword>
<dbReference type="EMBL" id="CM047580">
    <property type="protein sequence ID" value="KAI9923194.1"/>
    <property type="molecule type" value="Genomic_DNA"/>
</dbReference>
<protein>
    <submittedName>
        <fullName evidence="1">Uncharacterized protein</fullName>
    </submittedName>
</protein>